<protein>
    <recommendedName>
        <fullName evidence="1">Sulfotransferase domain-containing protein</fullName>
    </recommendedName>
</protein>
<dbReference type="Proteomes" id="UP000007110">
    <property type="component" value="Unassembled WGS sequence"/>
</dbReference>
<dbReference type="Pfam" id="PF00685">
    <property type="entry name" value="Sulfotransfer_1"/>
    <property type="match status" value="1"/>
</dbReference>
<dbReference type="GeneID" id="586919"/>
<accession>A0A7M7HG30</accession>
<organism evidence="2 3">
    <name type="scientific">Strongylocentrotus purpuratus</name>
    <name type="common">Purple sea urchin</name>
    <dbReference type="NCBI Taxonomy" id="7668"/>
    <lineage>
        <taxon>Eukaryota</taxon>
        <taxon>Metazoa</taxon>
        <taxon>Echinodermata</taxon>
        <taxon>Eleutherozoa</taxon>
        <taxon>Echinozoa</taxon>
        <taxon>Echinoidea</taxon>
        <taxon>Euechinoidea</taxon>
        <taxon>Echinacea</taxon>
        <taxon>Camarodonta</taxon>
        <taxon>Echinidea</taxon>
        <taxon>Strongylocentrotidae</taxon>
        <taxon>Strongylocentrotus</taxon>
    </lineage>
</organism>
<dbReference type="PANTHER" id="PTHR10704">
    <property type="entry name" value="CARBOHYDRATE SULFOTRANSFERASE"/>
    <property type="match status" value="1"/>
</dbReference>
<dbReference type="InterPro" id="IPR000863">
    <property type="entry name" value="Sulfotransferase_dom"/>
</dbReference>
<dbReference type="GO" id="GO:0006790">
    <property type="term" value="P:sulfur compound metabolic process"/>
    <property type="evidence" value="ECO:0000318"/>
    <property type="project" value="GO_Central"/>
</dbReference>
<dbReference type="OrthoDB" id="6138663at2759"/>
<dbReference type="EnsemblMetazoa" id="XM_011666801">
    <property type="protein sequence ID" value="XP_011665103"/>
    <property type="gene ID" value="LOC586919"/>
</dbReference>
<evidence type="ECO:0000313" key="2">
    <source>
        <dbReference type="EnsemblMetazoa" id="XP_011665103"/>
    </source>
</evidence>
<dbReference type="KEGG" id="spu:586919"/>
<keyword evidence="3" id="KW-1185">Reference proteome</keyword>
<proteinExistence type="predicted"/>
<dbReference type="OMA" id="MKKWIYN"/>
<reference evidence="2" key="2">
    <citation type="submission" date="2021-01" db="UniProtKB">
        <authorList>
            <consortium name="EnsemblMetazoa"/>
        </authorList>
    </citation>
    <scope>IDENTIFICATION</scope>
</reference>
<sequence>MLRHQCRKFKKYRGIKTIRADLNLLLKLIEEDTVNVKILHLIRDPRGVANSRRQVYSVDSNSMQRRLAARGYRHRVLHDDRVANPFPGEGRRPMSLHHHHYQSPIARGTRLDILGLMETSDVFPLLNTMPAYCKWLDSTITLAQKQPDWLKGRYKLIRYEDYAATPLSVTEDVYRYFDMYLPDKVRRWVANNTEGDVKGGDRLYGSHKNSSEAAFKWRTLMTAEEALQVEKECGDIMKRLGYRTTSSRVRLDDLEQSLFLPLPDDIPREL</sequence>
<dbReference type="GO" id="GO:0001517">
    <property type="term" value="F:N-acetylglucosamine 6-O-sulfotransferase activity"/>
    <property type="evidence" value="ECO:0000318"/>
    <property type="project" value="GO_Central"/>
</dbReference>
<dbReference type="Gene3D" id="3.40.50.300">
    <property type="entry name" value="P-loop containing nucleotide triphosphate hydrolases"/>
    <property type="match status" value="1"/>
</dbReference>
<evidence type="ECO:0000259" key="1">
    <source>
        <dbReference type="Pfam" id="PF00685"/>
    </source>
</evidence>
<dbReference type="AlphaFoldDB" id="A0A7M7HG30"/>
<dbReference type="GO" id="GO:0006044">
    <property type="term" value="P:N-acetylglucosamine metabolic process"/>
    <property type="evidence" value="ECO:0000318"/>
    <property type="project" value="GO_Central"/>
</dbReference>
<dbReference type="SUPFAM" id="SSF52540">
    <property type="entry name" value="P-loop containing nucleoside triphosphate hydrolases"/>
    <property type="match status" value="1"/>
</dbReference>
<reference evidence="3" key="1">
    <citation type="submission" date="2015-02" db="EMBL/GenBank/DDBJ databases">
        <title>Genome sequencing for Strongylocentrotus purpuratus.</title>
        <authorList>
            <person name="Murali S."/>
            <person name="Liu Y."/>
            <person name="Vee V."/>
            <person name="English A."/>
            <person name="Wang M."/>
            <person name="Skinner E."/>
            <person name="Han Y."/>
            <person name="Muzny D.M."/>
            <person name="Worley K.C."/>
            <person name="Gibbs R.A."/>
        </authorList>
    </citation>
    <scope>NUCLEOTIDE SEQUENCE</scope>
</reference>
<dbReference type="InParanoid" id="A0A7M7HG30"/>
<dbReference type="PANTHER" id="PTHR10704:SF44">
    <property type="entry name" value="LD35051P-RELATED"/>
    <property type="match status" value="1"/>
</dbReference>
<feature type="domain" description="Sulfotransferase" evidence="1">
    <location>
        <begin position="33"/>
        <end position="240"/>
    </location>
</feature>
<dbReference type="RefSeq" id="XP_011665103.2">
    <property type="nucleotide sequence ID" value="XM_011666801.2"/>
</dbReference>
<evidence type="ECO:0000313" key="3">
    <source>
        <dbReference type="Proteomes" id="UP000007110"/>
    </source>
</evidence>
<dbReference type="InterPro" id="IPR027417">
    <property type="entry name" value="P-loop_NTPase"/>
</dbReference>
<name>A0A7M7HG30_STRPU</name>
<dbReference type="InterPro" id="IPR051135">
    <property type="entry name" value="Gal/GlcNAc/GalNAc_ST"/>
</dbReference>